<comment type="caution">
    <text evidence="1">The sequence shown here is derived from an EMBL/GenBank/DDBJ whole genome shotgun (WGS) entry which is preliminary data.</text>
</comment>
<protein>
    <submittedName>
        <fullName evidence="1">Uncharacterized protein</fullName>
    </submittedName>
</protein>
<reference evidence="1" key="1">
    <citation type="submission" date="2022-03" db="EMBL/GenBank/DDBJ databases">
        <authorList>
            <person name="Sayadi A."/>
        </authorList>
    </citation>
    <scope>NUCLEOTIDE SEQUENCE</scope>
</reference>
<sequence length="104" mass="11919">MDVQELTDTIPIQIQIYVINSTIAWMVYHKHKHALQDFITMKTQALASGLKTRHDQSASRRRKNPWTVSNVLKVIQPLQMAENYLILPSHILMTARSSTFVGMA</sequence>
<dbReference type="Proteomes" id="UP001152888">
    <property type="component" value="Unassembled WGS sequence"/>
</dbReference>
<organism evidence="1 2">
    <name type="scientific">Acanthoscelides obtectus</name>
    <name type="common">Bean weevil</name>
    <name type="synonym">Bruchus obtectus</name>
    <dbReference type="NCBI Taxonomy" id="200917"/>
    <lineage>
        <taxon>Eukaryota</taxon>
        <taxon>Metazoa</taxon>
        <taxon>Ecdysozoa</taxon>
        <taxon>Arthropoda</taxon>
        <taxon>Hexapoda</taxon>
        <taxon>Insecta</taxon>
        <taxon>Pterygota</taxon>
        <taxon>Neoptera</taxon>
        <taxon>Endopterygota</taxon>
        <taxon>Coleoptera</taxon>
        <taxon>Polyphaga</taxon>
        <taxon>Cucujiformia</taxon>
        <taxon>Chrysomeloidea</taxon>
        <taxon>Chrysomelidae</taxon>
        <taxon>Bruchinae</taxon>
        <taxon>Bruchini</taxon>
        <taxon>Acanthoscelides</taxon>
    </lineage>
</organism>
<gene>
    <name evidence="1" type="ORF">ACAOBT_LOCUS4232</name>
</gene>
<keyword evidence="2" id="KW-1185">Reference proteome</keyword>
<accession>A0A9P0K159</accession>
<dbReference type="OrthoDB" id="439917at2759"/>
<dbReference type="AlphaFoldDB" id="A0A9P0K159"/>
<proteinExistence type="predicted"/>
<evidence type="ECO:0000313" key="2">
    <source>
        <dbReference type="Proteomes" id="UP001152888"/>
    </source>
</evidence>
<evidence type="ECO:0000313" key="1">
    <source>
        <dbReference type="EMBL" id="CAH1961596.1"/>
    </source>
</evidence>
<name>A0A9P0K159_ACAOB</name>
<dbReference type="EMBL" id="CAKOFQ010006696">
    <property type="protein sequence ID" value="CAH1961596.1"/>
    <property type="molecule type" value="Genomic_DNA"/>
</dbReference>